<dbReference type="AlphaFoldDB" id="A0A1G6UAG7"/>
<evidence type="ECO:0000256" key="2">
    <source>
        <dbReference type="SAM" id="SignalP"/>
    </source>
</evidence>
<proteinExistence type="predicted"/>
<evidence type="ECO:0000313" key="5">
    <source>
        <dbReference type="Proteomes" id="UP000198546"/>
    </source>
</evidence>
<sequence length="231" mass="22900">MFTSKRTRTAALTAAFLLPLAAAACGTNESAAPEASGGASDMASAPASSAPASPSSSPSDMASSSPSADMSSDAPFGAACSEVPTEGEGSVDGMSDDPVATAASNNPLLTTLVAAVTEADLGDTLNSAEAITVFAPIDSAFEEVPADTMDAAMGDPSGLLTDVLTAHVVGERLSPDMLAGEHETLNPDQPVTVEGSGEDFTVNGEAMVVCGNVQTANATVYLIDTVLLPAS</sequence>
<feature type="region of interest" description="Disordered" evidence="1">
    <location>
        <begin position="27"/>
        <end position="99"/>
    </location>
</feature>
<feature type="compositionally biased region" description="Low complexity" evidence="1">
    <location>
        <begin position="27"/>
        <end position="75"/>
    </location>
</feature>
<dbReference type="SMART" id="SM00554">
    <property type="entry name" value="FAS1"/>
    <property type="match status" value="1"/>
</dbReference>
<evidence type="ECO:0000259" key="3">
    <source>
        <dbReference type="PROSITE" id="PS50213"/>
    </source>
</evidence>
<dbReference type="Proteomes" id="UP000198546">
    <property type="component" value="Chromosome i"/>
</dbReference>
<dbReference type="InterPro" id="IPR036378">
    <property type="entry name" value="FAS1_dom_sf"/>
</dbReference>
<evidence type="ECO:0000313" key="4">
    <source>
        <dbReference type="EMBL" id="SDD38380.1"/>
    </source>
</evidence>
<dbReference type="PROSITE" id="PS50213">
    <property type="entry name" value="FAS1"/>
    <property type="match status" value="1"/>
</dbReference>
<dbReference type="GO" id="GO:0031012">
    <property type="term" value="C:extracellular matrix"/>
    <property type="evidence" value="ECO:0007669"/>
    <property type="project" value="TreeGrafter"/>
</dbReference>
<feature type="domain" description="FAS1" evidence="3">
    <location>
        <begin position="96"/>
        <end position="227"/>
    </location>
</feature>
<name>A0A1G6UAG7_9ACTN</name>
<dbReference type="InterPro" id="IPR050904">
    <property type="entry name" value="Adhesion/Biosynth-related"/>
</dbReference>
<dbReference type="GO" id="GO:0030198">
    <property type="term" value="P:extracellular matrix organization"/>
    <property type="evidence" value="ECO:0007669"/>
    <property type="project" value="TreeGrafter"/>
</dbReference>
<dbReference type="STRING" id="675864.SAMN04489747_0837"/>
<dbReference type="Pfam" id="PF02469">
    <property type="entry name" value="Fasciclin"/>
    <property type="match status" value="1"/>
</dbReference>
<dbReference type="InterPro" id="IPR000782">
    <property type="entry name" value="FAS1_domain"/>
</dbReference>
<dbReference type="PANTHER" id="PTHR10900:SF77">
    <property type="entry name" value="FI19380P1"/>
    <property type="match status" value="1"/>
</dbReference>
<dbReference type="SUPFAM" id="SSF82153">
    <property type="entry name" value="FAS1 domain"/>
    <property type="match status" value="1"/>
</dbReference>
<dbReference type="OrthoDB" id="9800666at2"/>
<evidence type="ECO:0000256" key="1">
    <source>
        <dbReference type="SAM" id="MobiDB-lite"/>
    </source>
</evidence>
<dbReference type="Gene3D" id="2.30.180.10">
    <property type="entry name" value="FAS1 domain"/>
    <property type="match status" value="1"/>
</dbReference>
<protein>
    <submittedName>
        <fullName evidence="4">Uncaracterized surface protein containing fasciclin (FAS1) repeats</fullName>
    </submittedName>
</protein>
<feature type="chain" id="PRO_5039581550" evidence="2">
    <location>
        <begin position="25"/>
        <end position="231"/>
    </location>
</feature>
<dbReference type="GO" id="GO:0005615">
    <property type="term" value="C:extracellular space"/>
    <property type="evidence" value="ECO:0007669"/>
    <property type="project" value="TreeGrafter"/>
</dbReference>
<organism evidence="4 5">
    <name type="scientific">Auraticoccus monumenti</name>
    <dbReference type="NCBI Taxonomy" id="675864"/>
    <lineage>
        <taxon>Bacteria</taxon>
        <taxon>Bacillati</taxon>
        <taxon>Actinomycetota</taxon>
        <taxon>Actinomycetes</taxon>
        <taxon>Propionibacteriales</taxon>
        <taxon>Propionibacteriaceae</taxon>
        <taxon>Auraticoccus</taxon>
    </lineage>
</organism>
<dbReference type="GO" id="GO:0050839">
    <property type="term" value="F:cell adhesion molecule binding"/>
    <property type="evidence" value="ECO:0007669"/>
    <property type="project" value="TreeGrafter"/>
</dbReference>
<feature type="signal peptide" evidence="2">
    <location>
        <begin position="1"/>
        <end position="24"/>
    </location>
</feature>
<gene>
    <name evidence="4" type="ORF">SAMN04489747_0837</name>
</gene>
<dbReference type="PANTHER" id="PTHR10900">
    <property type="entry name" value="PERIOSTIN-RELATED"/>
    <property type="match status" value="1"/>
</dbReference>
<dbReference type="EMBL" id="LT629688">
    <property type="protein sequence ID" value="SDD38380.1"/>
    <property type="molecule type" value="Genomic_DNA"/>
</dbReference>
<dbReference type="GO" id="GO:0007155">
    <property type="term" value="P:cell adhesion"/>
    <property type="evidence" value="ECO:0007669"/>
    <property type="project" value="TreeGrafter"/>
</dbReference>
<dbReference type="PROSITE" id="PS51257">
    <property type="entry name" value="PROKAR_LIPOPROTEIN"/>
    <property type="match status" value="1"/>
</dbReference>
<reference evidence="4 5" key="1">
    <citation type="submission" date="2016-10" db="EMBL/GenBank/DDBJ databases">
        <authorList>
            <person name="de Groot N.N."/>
        </authorList>
    </citation>
    <scope>NUCLEOTIDE SEQUENCE [LARGE SCALE GENOMIC DNA]</scope>
    <source>
        <strain evidence="4 5">MON 2.2</strain>
    </source>
</reference>
<dbReference type="RefSeq" id="WP_090590920.1">
    <property type="nucleotide sequence ID" value="NZ_LT629688.1"/>
</dbReference>
<keyword evidence="5" id="KW-1185">Reference proteome</keyword>
<keyword evidence="2" id="KW-0732">Signal</keyword>
<accession>A0A1G6UAG7</accession>